<evidence type="ECO:0000256" key="1">
    <source>
        <dbReference type="SAM" id="MobiDB-lite"/>
    </source>
</evidence>
<keyword evidence="3" id="KW-1185">Reference proteome</keyword>
<dbReference type="Proteomes" id="UP001189429">
    <property type="component" value="Unassembled WGS sequence"/>
</dbReference>
<proteinExistence type="predicted"/>
<reference evidence="2" key="1">
    <citation type="submission" date="2023-10" db="EMBL/GenBank/DDBJ databases">
        <authorList>
            <person name="Chen Y."/>
            <person name="Shah S."/>
            <person name="Dougan E. K."/>
            <person name="Thang M."/>
            <person name="Chan C."/>
        </authorList>
    </citation>
    <scope>NUCLEOTIDE SEQUENCE [LARGE SCALE GENOMIC DNA]</scope>
</reference>
<dbReference type="EMBL" id="CAUYUJ010000064">
    <property type="protein sequence ID" value="CAK0788490.1"/>
    <property type="molecule type" value="Genomic_DNA"/>
</dbReference>
<evidence type="ECO:0000313" key="3">
    <source>
        <dbReference type="Proteomes" id="UP001189429"/>
    </source>
</evidence>
<sequence length="456" mass="49637">MPPRPGPSRRLHVRGAVAGWLREVRPGEKVRVAYVDDDVDHERVLVWPVSEALWYVISPDRDVWVEDLTAADHATGPCRCWPLAGGVHRAAPQRLCGFKERSDADELGARMTECRRTASLEPGFVARPLPTEAEIGGALRVLDCGAGGVSVMGTLSPRVGGVWMLCEPLGLAKIGEVIELTELVHVWGDQALIQGSDGYGRARLVGPSDVEALAEGRRQLLRDAPELPAIAAAGASEAAPWRSDRTLALPAPSRAPPPKAGGNGAGARPAAAVPDDVRTLWIDVDAHGGRFKTWRDIVRESSTEVCDDAPLEGPCAVLHLLKRMERFGGDPRNWLDQWCLERRIGKSDRAFHELETLVEALMIGGSFDQLNMSSLVSFEKICRRVQPIIDARAEPGAAPSWRMARYFNGVTTQADAVGPSLRIYGVRWAREENEASSARVRALTTGFAPGSREEEQ</sequence>
<accession>A0ABN9P716</accession>
<gene>
    <name evidence="2" type="ORF">PCOR1329_LOCUS364</name>
</gene>
<name>A0ABN9P716_9DINO</name>
<comment type="caution">
    <text evidence="2">The sequence shown here is derived from an EMBL/GenBank/DDBJ whole genome shotgun (WGS) entry which is preliminary data.</text>
</comment>
<organism evidence="2 3">
    <name type="scientific">Prorocentrum cordatum</name>
    <dbReference type="NCBI Taxonomy" id="2364126"/>
    <lineage>
        <taxon>Eukaryota</taxon>
        <taxon>Sar</taxon>
        <taxon>Alveolata</taxon>
        <taxon>Dinophyceae</taxon>
        <taxon>Prorocentrales</taxon>
        <taxon>Prorocentraceae</taxon>
        <taxon>Prorocentrum</taxon>
    </lineage>
</organism>
<feature type="region of interest" description="Disordered" evidence="1">
    <location>
        <begin position="248"/>
        <end position="270"/>
    </location>
</feature>
<evidence type="ECO:0000313" key="2">
    <source>
        <dbReference type="EMBL" id="CAK0788490.1"/>
    </source>
</evidence>
<feature type="non-terminal residue" evidence="2">
    <location>
        <position position="456"/>
    </location>
</feature>
<protein>
    <submittedName>
        <fullName evidence="2">Uncharacterized protein</fullName>
    </submittedName>
</protein>